<evidence type="ECO:0000256" key="3">
    <source>
        <dbReference type="ARBA" id="ARBA00004496"/>
    </source>
</evidence>
<comment type="catalytic activity">
    <reaction evidence="1">
        <text>Hydrolyzes the link between N-acetylmuramoyl residues and L-amino acid residues in certain cell-wall glycopeptides.</text>
        <dbReference type="EC" id="3.5.1.28"/>
    </reaction>
</comment>
<comment type="subcellular location">
    <subcellularLocation>
        <location evidence="3">Cytoplasm</location>
    </subcellularLocation>
</comment>
<comment type="caution">
    <text evidence="14">The sequence shown here is derived from an EMBL/GenBank/DDBJ whole genome shotgun (WGS) entry which is preliminary data.</text>
</comment>
<evidence type="ECO:0000256" key="1">
    <source>
        <dbReference type="ARBA" id="ARBA00001561"/>
    </source>
</evidence>
<dbReference type="Gene3D" id="3.40.80.10">
    <property type="entry name" value="Peptidoglycan recognition protein-like"/>
    <property type="match status" value="1"/>
</dbReference>
<sequence length="290" mass="32417">MDFQDGILQGVAFRRAKWSGGPIVPEIVILHDTASRLTPGAAARDLADNDRKVSAHFVIERSGALTQLVPIHQAAYHAGQSSYHGREKCNEYSIGVEIVNPGRMTRFSVCEAQAWYGERFDIDELGIQEVTTPEHGHGLWMPYTESQLNTLLDLLPALFRAMPSLKDITAHWYVSPGRKTDTNPLFPLEQVRSHVFGREDPVDKAVKIASQPAHADDLVMIHAPEDSLNLRRWPSFNPNVIGQIPDGAVVPVLREGVFDGRHWLRVLYGGREGWIVARYADPLTEQENLS</sequence>
<dbReference type="SUPFAM" id="SSF55846">
    <property type="entry name" value="N-acetylmuramoyl-L-alanine amidase-like"/>
    <property type="match status" value="1"/>
</dbReference>
<gene>
    <name evidence="14" type="ORF">FGK63_01855</name>
</gene>
<dbReference type="EMBL" id="VCPD01000001">
    <property type="protein sequence ID" value="TMV09839.1"/>
    <property type="molecule type" value="Genomic_DNA"/>
</dbReference>
<name>A0ABY2X469_9RHOB</name>
<reference evidence="14 15" key="1">
    <citation type="submission" date="2019-05" db="EMBL/GenBank/DDBJ databases">
        <title>Ruegeria sp. nov., isolated from tidal flat.</title>
        <authorList>
            <person name="Kim W."/>
        </authorList>
    </citation>
    <scope>NUCLEOTIDE SEQUENCE [LARGE SCALE GENOMIC DNA]</scope>
    <source>
        <strain evidence="14 15">CAU 1488</strain>
    </source>
</reference>
<keyword evidence="8" id="KW-0378">Hydrolase</keyword>
<dbReference type="Pfam" id="PF01510">
    <property type="entry name" value="Amidase_2"/>
    <property type="match status" value="1"/>
</dbReference>
<dbReference type="PANTHER" id="PTHR30417">
    <property type="entry name" value="N-ACETYLMURAMOYL-L-ALANINE AMIDASE AMID"/>
    <property type="match status" value="1"/>
</dbReference>
<dbReference type="InterPro" id="IPR051206">
    <property type="entry name" value="NAMLAA_amidase_2"/>
</dbReference>
<keyword evidence="15" id="KW-1185">Reference proteome</keyword>
<keyword evidence="10" id="KW-0961">Cell wall biogenesis/degradation</keyword>
<evidence type="ECO:0000259" key="13">
    <source>
        <dbReference type="SMART" id="SM00644"/>
    </source>
</evidence>
<dbReference type="SMART" id="SM00644">
    <property type="entry name" value="Ami_2"/>
    <property type="match status" value="1"/>
</dbReference>
<keyword evidence="9" id="KW-0862">Zinc</keyword>
<comment type="similarity">
    <text evidence="4">Belongs to the N-acetylmuramoyl-L-alanine amidase 2 family.</text>
</comment>
<dbReference type="Proteomes" id="UP001193035">
    <property type="component" value="Unassembled WGS sequence"/>
</dbReference>
<evidence type="ECO:0000256" key="6">
    <source>
        <dbReference type="ARBA" id="ARBA00022490"/>
    </source>
</evidence>
<dbReference type="InterPro" id="IPR036505">
    <property type="entry name" value="Amidase/PGRP_sf"/>
</dbReference>
<evidence type="ECO:0000313" key="15">
    <source>
        <dbReference type="Proteomes" id="UP001193035"/>
    </source>
</evidence>
<evidence type="ECO:0000256" key="12">
    <source>
        <dbReference type="ARBA" id="ARBA00042615"/>
    </source>
</evidence>
<dbReference type="PANTHER" id="PTHR30417:SF4">
    <property type="entry name" value="1,6-ANHYDRO-N-ACETYLMURAMYL-L-ALANINE AMIDASE AMPD"/>
    <property type="match status" value="1"/>
</dbReference>
<dbReference type="InterPro" id="IPR003646">
    <property type="entry name" value="SH3-like_bac-type"/>
</dbReference>
<dbReference type="Pfam" id="PF08239">
    <property type="entry name" value="SH3_3"/>
    <property type="match status" value="1"/>
</dbReference>
<dbReference type="CDD" id="cd06583">
    <property type="entry name" value="PGRP"/>
    <property type="match status" value="1"/>
</dbReference>
<dbReference type="RefSeq" id="WP_138839898.1">
    <property type="nucleotide sequence ID" value="NZ_VCPD01000001.1"/>
</dbReference>
<comment type="cofactor">
    <cofactor evidence="2">
        <name>Zn(2+)</name>
        <dbReference type="ChEBI" id="CHEBI:29105"/>
    </cofactor>
</comment>
<evidence type="ECO:0000256" key="10">
    <source>
        <dbReference type="ARBA" id="ARBA00023316"/>
    </source>
</evidence>
<organism evidence="14 15">
    <name type="scientific">Ruegeria sediminis</name>
    <dbReference type="NCBI Taxonomy" id="2583820"/>
    <lineage>
        <taxon>Bacteria</taxon>
        <taxon>Pseudomonadati</taxon>
        <taxon>Pseudomonadota</taxon>
        <taxon>Alphaproteobacteria</taxon>
        <taxon>Rhodobacterales</taxon>
        <taxon>Roseobacteraceae</taxon>
        <taxon>Ruegeria</taxon>
    </lineage>
</organism>
<evidence type="ECO:0000256" key="9">
    <source>
        <dbReference type="ARBA" id="ARBA00022833"/>
    </source>
</evidence>
<dbReference type="EC" id="3.5.1.28" evidence="5"/>
<proteinExistence type="inferred from homology"/>
<protein>
    <recommendedName>
        <fullName evidence="11">1,6-anhydro-N-acetylmuramyl-L-alanine amidase AmpD</fullName>
        <ecNumber evidence="5">3.5.1.28</ecNumber>
    </recommendedName>
    <alternativeName>
        <fullName evidence="12">N-acetylmuramoyl-L-alanine amidase</fullName>
    </alternativeName>
</protein>
<evidence type="ECO:0000256" key="8">
    <source>
        <dbReference type="ARBA" id="ARBA00022801"/>
    </source>
</evidence>
<evidence type="ECO:0000313" key="14">
    <source>
        <dbReference type="EMBL" id="TMV09839.1"/>
    </source>
</evidence>
<evidence type="ECO:0000256" key="5">
    <source>
        <dbReference type="ARBA" id="ARBA00011901"/>
    </source>
</evidence>
<accession>A0ABY2X469</accession>
<keyword evidence="6" id="KW-0963">Cytoplasm</keyword>
<dbReference type="Gene3D" id="2.30.30.40">
    <property type="entry name" value="SH3 Domains"/>
    <property type="match status" value="1"/>
</dbReference>
<dbReference type="InterPro" id="IPR002502">
    <property type="entry name" value="Amidase_domain"/>
</dbReference>
<evidence type="ECO:0000256" key="4">
    <source>
        <dbReference type="ARBA" id="ARBA00007553"/>
    </source>
</evidence>
<feature type="domain" description="N-acetylmuramoyl-L-alanine amidase" evidence="13">
    <location>
        <begin position="11"/>
        <end position="185"/>
    </location>
</feature>
<keyword evidence="7" id="KW-0479">Metal-binding</keyword>
<evidence type="ECO:0000256" key="2">
    <source>
        <dbReference type="ARBA" id="ARBA00001947"/>
    </source>
</evidence>
<evidence type="ECO:0000256" key="11">
    <source>
        <dbReference type="ARBA" id="ARBA00039257"/>
    </source>
</evidence>
<evidence type="ECO:0000256" key="7">
    <source>
        <dbReference type="ARBA" id="ARBA00022723"/>
    </source>
</evidence>